<dbReference type="GO" id="GO:0044718">
    <property type="term" value="P:siderophore transmembrane transport"/>
    <property type="evidence" value="ECO:0007669"/>
    <property type="project" value="TreeGrafter"/>
</dbReference>
<dbReference type="Proteomes" id="UP000237839">
    <property type="component" value="Unassembled WGS sequence"/>
</dbReference>
<name>A0A2S9GUY6_9BURK</name>
<dbReference type="Pfam" id="PF07715">
    <property type="entry name" value="Plug"/>
    <property type="match status" value="1"/>
</dbReference>
<dbReference type="InterPro" id="IPR037066">
    <property type="entry name" value="Plug_dom_sf"/>
</dbReference>
<dbReference type="PANTHER" id="PTHR30069">
    <property type="entry name" value="TONB-DEPENDENT OUTER MEMBRANE RECEPTOR"/>
    <property type="match status" value="1"/>
</dbReference>
<dbReference type="InterPro" id="IPR039426">
    <property type="entry name" value="TonB-dep_rcpt-like"/>
</dbReference>
<dbReference type="GO" id="GO:0009279">
    <property type="term" value="C:cell outer membrane"/>
    <property type="evidence" value="ECO:0007669"/>
    <property type="project" value="UniProtKB-SubCell"/>
</dbReference>
<dbReference type="Gene3D" id="2.170.130.10">
    <property type="entry name" value="TonB-dependent receptor, plug domain"/>
    <property type="match status" value="1"/>
</dbReference>
<comment type="subcellular location">
    <subcellularLocation>
        <location evidence="1 10">Cell outer membrane</location>
        <topology evidence="1 10">Multi-pass membrane protein</topology>
    </subcellularLocation>
</comment>
<evidence type="ECO:0000256" key="2">
    <source>
        <dbReference type="ARBA" id="ARBA00009810"/>
    </source>
</evidence>
<evidence type="ECO:0000259" key="14">
    <source>
        <dbReference type="Pfam" id="PF07715"/>
    </source>
</evidence>
<evidence type="ECO:0000256" key="6">
    <source>
        <dbReference type="ARBA" id="ARBA00023077"/>
    </source>
</evidence>
<accession>A0A2S9GUY6</accession>
<dbReference type="SUPFAM" id="SSF56935">
    <property type="entry name" value="Porins"/>
    <property type="match status" value="1"/>
</dbReference>
<sequence length="702" mass="76325">MVSSSHVLFNPAYGTLAGCPFTWFFMISSQFLRSTATASARPFLKPQAMSLAIISALASLTCASAFAQTSQTTSGTDNTGSDVAPVVIIGSRFPSSPDLAPIGATVITATDIRNAGVDNVNEAIRKLGGVYGRQNLYGTADFDLDMNGFGADSANNLVILLDGVRISESEQSVALLSSIPIDSVARIEIMRGGSSVLYGDGATGGVIQIITKQLGPTPLTGSITTELGQFKDRAGRAYLSQGGDGFNLSLNVNDQKSDNYRVNNAVTQQNLGGAATWYSDAGRIGLRIDIARQDSGFAGSLTLAQFQQDPRQTFTPYDNGSIATDRYTAFGEYNFGAWQVAAELSTRERTSDVTFFNGTVPSPSSFTGRQTEFTPRLRNITGVDGMRNEFVIGLDFMDWNRQSEGSYSQDYATQKSRAIYFRDEMKIDQARIAFGARREVFDKTSTDPVAFSQDNYTVVQGVNAWEVQGSYAFAPVVNVFANVGQSYRVANVDDNSETTVPNTPLLPQLSHDLELGTTLGDANQQLIARFFRHDITNEIYYFTNVSFPYGTNMNLDPTKRQGIALDAKYRLSKEFRLTAQAQHVDAVFTAGVNDGKELVLVPKNTVSAHLNWVPGNGQNAYIGGQWVDKQRYGGDFSNTCAAMIPSHATLDARYSQTVGAWELAVAGSNLTNKQYFSNSFSCMGSIYPDDGRQMKVTLRYSF</sequence>
<proteinExistence type="inferred from homology"/>
<gene>
    <name evidence="15" type="ORF">S2091_3799</name>
</gene>
<feature type="domain" description="TonB-dependent receptor plug" evidence="14">
    <location>
        <begin position="101"/>
        <end position="206"/>
    </location>
</feature>
<evidence type="ECO:0000256" key="3">
    <source>
        <dbReference type="ARBA" id="ARBA00022448"/>
    </source>
</evidence>
<evidence type="ECO:0000256" key="4">
    <source>
        <dbReference type="ARBA" id="ARBA00022452"/>
    </source>
</evidence>
<dbReference type="InterPro" id="IPR036942">
    <property type="entry name" value="Beta-barrel_TonB_sf"/>
</dbReference>
<dbReference type="PANTHER" id="PTHR30069:SF27">
    <property type="entry name" value="BLL4766 PROTEIN"/>
    <property type="match status" value="1"/>
</dbReference>
<dbReference type="EMBL" id="PUGF01000022">
    <property type="protein sequence ID" value="PRC91521.1"/>
    <property type="molecule type" value="Genomic_DNA"/>
</dbReference>
<dbReference type="GO" id="GO:0015344">
    <property type="term" value="F:siderophore uptake transmembrane transporter activity"/>
    <property type="evidence" value="ECO:0007669"/>
    <property type="project" value="TreeGrafter"/>
</dbReference>
<feature type="domain" description="TonB-dependent receptor-like beta-barrel" evidence="13">
    <location>
        <begin position="276"/>
        <end position="670"/>
    </location>
</feature>
<reference evidence="15 16" key="1">
    <citation type="submission" date="2018-02" db="EMBL/GenBank/DDBJ databases">
        <title>Solimicrobium silvestre gen. nov., sp. nov., isolated from alpine forest soil.</title>
        <authorList>
            <person name="Margesin R."/>
            <person name="Albuquerque L."/>
            <person name="Zhang D.-C."/>
            <person name="Froufe H.J.C."/>
            <person name="Severino R."/>
            <person name="Roxo I."/>
            <person name="Egas C."/>
            <person name="Da Costa M.S."/>
        </authorList>
    </citation>
    <scope>NUCLEOTIDE SEQUENCE [LARGE SCALE GENOMIC DNA]</scope>
    <source>
        <strain evidence="15 16">S20-91</strain>
    </source>
</reference>
<protein>
    <submittedName>
        <fullName evidence="15">TonB-dependent Receptor Plug Domain</fullName>
    </submittedName>
</protein>
<evidence type="ECO:0000313" key="16">
    <source>
        <dbReference type="Proteomes" id="UP000237839"/>
    </source>
</evidence>
<dbReference type="Pfam" id="PF00593">
    <property type="entry name" value="TonB_dep_Rec_b-barrel"/>
    <property type="match status" value="1"/>
</dbReference>
<comment type="similarity">
    <text evidence="2 10 11">Belongs to the TonB-dependent receptor family.</text>
</comment>
<organism evidence="15 16">
    <name type="scientific">Solimicrobium silvestre</name>
    <dbReference type="NCBI Taxonomy" id="2099400"/>
    <lineage>
        <taxon>Bacteria</taxon>
        <taxon>Pseudomonadati</taxon>
        <taxon>Pseudomonadota</taxon>
        <taxon>Betaproteobacteria</taxon>
        <taxon>Burkholderiales</taxon>
        <taxon>Oxalobacteraceae</taxon>
        <taxon>Solimicrobium</taxon>
    </lineage>
</organism>
<evidence type="ECO:0000256" key="9">
    <source>
        <dbReference type="ARBA" id="ARBA00023237"/>
    </source>
</evidence>
<keyword evidence="8 15" id="KW-0675">Receptor</keyword>
<keyword evidence="9 10" id="KW-0998">Cell outer membrane</keyword>
<keyword evidence="16" id="KW-1185">Reference proteome</keyword>
<evidence type="ECO:0000256" key="12">
    <source>
        <dbReference type="SAM" id="Phobius"/>
    </source>
</evidence>
<evidence type="ECO:0000313" key="15">
    <source>
        <dbReference type="EMBL" id="PRC91521.1"/>
    </source>
</evidence>
<dbReference type="InterPro" id="IPR012910">
    <property type="entry name" value="Plug_dom"/>
</dbReference>
<dbReference type="AlphaFoldDB" id="A0A2S9GUY6"/>
<keyword evidence="7 10" id="KW-0472">Membrane</keyword>
<evidence type="ECO:0000256" key="7">
    <source>
        <dbReference type="ARBA" id="ARBA00023136"/>
    </source>
</evidence>
<feature type="transmembrane region" description="Helical" evidence="12">
    <location>
        <begin position="6"/>
        <end position="27"/>
    </location>
</feature>
<keyword evidence="4 10" id="KW-1134">Transmembrane beta strand</keyword>
<keyword evidence="12" id="KW-1133">Transmembrane helix</keyword>
<evidence type="ECO:0000256" key="8">
    <source>
        <dbReference type="ARBA" id="ARBA00023170"/>
    </source>
</evidence>
<keyword evidence="3 10" id="KW-0813">Transport</keyword>
<keyword evidence="5 10" id="KW-0812">Transmembrane</keyword>
<dbReference type="PROSITE" id="PS52016">
    <property type="entry name" value="TONB_DEPENDENT_REC_3"/>
    <property type="match status" value="1"/>
</dbReference>
<evidence type="ECO:0000256" key="5">
    <source>
        <dbReference type="ARBA" id="ARBA00022692"/>
    </source>
</evidence>
<evidence type="ECO:0000256" key="1">
    <source>
        <dbReference type="ARBA" id="ARBA00004571"/>
    </source>
</evidence>
<dbReference type="CDD" id="cd01347">
    <property type="entry name" value="ligand_gated_channel"/>
    <property type="match status" value="1"/>
</dbReference>
<evidence type="ECO:0000259" key="13">
    <source>
        <dbReference type="Pfam" id="PF00593"/>
    </source>
</evidence>
<evidence type="ECO:0000256" key="11">
    <source>
        <dbReference type="RuleBase" id="RU003357"/>
    </source>
</evidence>
<dbReference type="Gene3D" id="2.40.170.20">
    <property type="entry name" value="TonB-dependent receptor, beta-barrel domain"/>
    <property type="match status" value="1"/>
</dbReference>
<dbReference type="InterPro" id="IPR000531">
    <property type="entry name" value="Beta-barrel_TonB"/>
</dbReference>
<comment type="caution">
    <text evidence="15">The sequence shown here is derived from an EMBL/GenBank/DDBJ whole genome shotgun (WGS) entry which is preliminary data.</text>
</comment>
<keyword evidence="6 11" id="KW-0798">TonB box</keyword>
<evidence type="ECO:0000256" key="10">
    <source>
        <dbReference type="PROSITE-ProRule" id="PRU01360"/>
    </source>
</evidence>